<organism evidence="1 2">
    <name type="scientific">Phyllosticta citriasiana</name>
    <dbReference type="NCBI Taxonomy" id="595635"/>
    <lineage>
        <taxon>Eukaryota</taxon>
        <taxon>Fungi</taxon>
        <taxon>Dikarya</taxon>
        <taxon>Ascomycota</taxon>
        <taxon>Pezizomycotina</taxon>
        <taxon>Dothideomycetes</taxon>
        <taxon>Dothideomycetes incertae sedis</taxon>
        <taxon>Botryosphaeriales</taxon>
        <taxon>Phyllostictaceae</taxon>
        <taxon>Phyllosticta</taxon>
    </lineage>
</organism>
<dbReference type="EMBL" id="JBBPHU010000008">
    <property type="protein sequence ID" value="KAK7514880.1"/>
    <property type="molecule type" value="Genomic_DNA"/>
</dbReference>
<evidence type="ECO:0000313" key="2">
    <source>
        <dbReference type="Proteomes" id="UP001363622"/>
    </source>
</evidence>
<evidence type="ECO:0008006" key="3">
    <source>
        <dbReference type="Google" id="ProtNLM"/>
    </source>
</evidence>
<protein>
    <recommendedName>
        <fullName evidence="3">Secreted protein</fullName>
    </recommendedName>
</protein>
<comment type="caution">
    <text evidence="1">The sequence shown here is derived from an EMBL/GenBank/DDBJ whole genome shotgun (WGS) entry which is preliminary data.</text>
</comment>
<reference evidence="1 2" key="1">
    <citation type="submission" date="2024-04" db="EMBL/GenBank/DDBJ databases">
        <title>Phyllosticta paracitricarpa is synonymous to the EU quarantine fungus P. citricarpa based on phylogenomic analyses.</title>
        <authorList>
            <consortium name="Lawrence Berkeley National Laboratory"/>
            <person name="Van Ingen-Buijs V.A."/>
            <person name="Van Westerhoven A.C."/>
            <person name="Haridas S."/>
            <person name="Skiadas P."/>
            <person name="Martin F."/>
            <person name="Groenewald J.Z."/>
            <person name="Crous P.W."/>
            <person name="Seidl M.F."/>
        </authorList>
    </citation>
    <scope>NUCLEOTIDE SEQUENCE [LARGE SCALE GENOMIC DNA]</scope>
    <source>
        <strain evidence="1 2">CBS 123371</strain>
    </source>
</reference>
<gene>
    <name evidence="1" type="ORF">IWZ03DRAFT_424880</name>
</gene>
<keyword evidence="2" id="KW-1185">Reference proteome</keyword>
<proteinExistence type="predicted"/>
<feature type="non-terminal residue" evidence="1">
    <location>
        <position position="74"/>
    </location>
</feature>
<name>A0ABR1KIA5_9PEZI</name>
<sequence>MREESGGPRQQCGSVVFIPLFLTQCTNGLAVTVLRQKASHDGGGSHSHPLPPLHLLHPLQAENKANEKRRTLFL</sequence>
<dbReference type="Proteomes" id="UP001363622">
    <property type="component" value="Unassembled WGS sequence"/>
</dbReference>
<evidence type="ECO:0000313" key="1">
    <source>
        <dbReference type="EMBL" id="KAK7514880.1"/>
    </source>
</evidence>
<accession>A0ABR1KIA5</accession>